<reference evidence="2 3" key="1">
    <citation type="journal article" date="2014" name="Antonie Van Leeuwenhoek">
        <title>Fictibacillus enclensis sp. nov., isolated from marine sediment.</title>
        <authorList>
            <person name="Dastager S.G."/>
            <person name="Mawlankar R."/>
            <person name="Srinivasan K."/>
            <person name="Tang S.K."/>
            <person name="Lee J.C."/>
            <person name="Ramana V.V."/>
            <person name="Shouche Y.S."/>
        </authorList>
    </citation>
    <scope>NUCLEOTIDE SEQUENCE [LARGE SCALE GENOMIC DNA]</scope>
    <source>
        <strain evidence="2 3">NIO-1003</strain>
    </source>
</reference>
<keyword evidence="1" id="KW-1133">Transmembrane helix</keyword>
<evidence type="ECO:0000313" key="3">
    <source>
        <dbReference type="Proteomes" id="UP000054099"/>
    </source>
</evidence>
<dbReference type="AlphaFoldDB" id="A0A0V8J7A0"/>
<protein>
    <submittedName>
        <fullName evidence="2">Uncharacterized protein</fullName>
    </submittedName>
</protein>
<evidence type="ECO:0000313" key="2">
    <source>
        <dbReference type="EMBL" id="KSU82785.1"/>
    </source>
</evidence>
<feature type="transmembrane region" description="Helical" evidence="1">
    <location>
        <begin position="31"/>
        <end position="49"/>
    </location>
</feature>
<name>A0A0V8J7A0_9BACL</name>
<gene>
    <name evidence="2" type="ORF">AS030_15275</name>
</gene>
<dbReference type="Proteomes" id="UP000054099">
    <property type="component" value="Unassembled WGS sequence"/>
</dbReference>
<proteinExistence type="predicted"/>
<comment type="caution">
    <text evidence="2">The sequence shown here is derived from an EMBL/GenBank/DDBJ whole genome shotgun (WGS) entry which is preliminary data.</text>
</comment>
<evidence type="ECO:0000256" key="1">
    <source>
        <dbReference type="SAM" id="Phobius"/>
    </source>
</evidence>
<keyword evidence="3" id="KW-1185">Reference proteome</keyword>
<keyword evidence="1" id="KW-0472">Membrane</keyword>
<keyword evidence="1" id="KW-0812">Transmembrane</keyword>
<accession>A0A0V8J7A0</accession>
<sequence length="73" mass="8747">MVTSKVFEYRSCNTWWNEQVIKKSLKYKKTLFFYMLFQIIFLLFINDYQPMASSYSAILIGLGGMKMKRLEDV</sequence>
<dbReference type="EMBL" id="LNQN01000003">
    <property type="protein sequence ID" value="KSU82785.1"/>
    <property type="molecule type" value="Genomic_DNA"/>
</dbReference>
<organism evidence="2 3">
    <name type="scientific">Fictibacillus enclensis</name>
    <dbReference type="NCBI Taxonomy" id="1017270"/>
    <lineage>
        <taxon>Bacteria</taxon>
        <taxon>Bacillati</taxon>
        <taxon>Bacillota</taxon>
        <taxon>Bacilli</taxon>
        <taxon>Bacillales</taxon>
        <taxon>Fictibacillaceae</taxon>
        <taxon>Fictibacillus</taxon>
    </lineage>
</organism>